<evidence type="ECO:0000256" key="3">
    <source>
        <dbReference type="ARBA" id="ARBA00022679"/>
    </source>
</evidence>
<comment type="caution">
    <text evidence="7">The sequence shown here is derived from an EMBL/GenBank/DDBJ whole genome shotgun (WGS) entry which is preliminary data.</text>
</comment>
<dbReference type="Proteomes" id="UP000244081">
    <property type="component" value="Unassembled WGS sequence"/>
</dbReference>
<dbReference type="InterPro" id="IPR029063">
    <property type="entry name" value="SAM-dependent_MTases_sf"/>
</dbReference>
<proteinExistence type="inferred from homology"/>
<comment type="similarity">
    <text evidence="1">Belongs to the CFA/CMAS family.</text>
</comment>
<keyword evidence="3" id="KW-0808">Transferase</keyword>
<evidence type="ECO:0000256" key="5">
    <source>
        <dbReference type="ARBA" id="ARBA00023098"/>
    </source>
</evidence>
<keyword evidence="2" id="KW-0489">Methyltransferase</keyword>
<dbReference type="PANTHER" id="PTHR43667">
    <property type="entry name" value="CYCLOPROPANE-FATTY-ACYL-PHOSPHOLIPID SYNTHASE"/>
    <property type="match status" value="1"/>
</dbReference>
<dbReference type="InterPro" id="IPR057206">
    <property type="entry name" value="DUF7884"/>
</dbReference>
<evidence type="ECO:0000259" key="6">
    <source>
        <dbReference type="Pfam" id="PF25371"/>
    </source>
</evidence>
<dbReference type="OrthoDB" id="9782855at2"/>
<dbReference type="CDD" id="cd02440">
    <property type="entry name" value="AdoMet_MTases"/>
    <property type="match status" value="1"/>
</dbReference>
<evidence type="ECO:0000256" key="4">
    <source>
        <dbReference type="ARBA" id="ARBA00022691"/>
    </source>
</evidence>
<dbReference type="SUPFAM" id="SSF53335">
    <property type="entry name" value="S-adenosyl-L-methionine-dependent methyltransferases"/>
    <property type="match status" value="1"/>
</dbReference>
<evidence type="ECO:0000313" key="8">
    <source>
        <dbReference type="Proteomes" id="UP000244081"/>
    </source>
</evidence>
<evidence type="ECO:0000313" key="7">
    <source>
        <dbReference type="EMBL" id="PTW60450.1"/>
    </source>
</evidence>
<feature type="domain" description="DUF7884" evidence="6">
    <location>
        <begin position="14"/>
        <end position="86"/>
    </location>
</feature>
<dbReference type="InterPro" id="IPR050723">
    <property type="entry name" value="CFA/CMAS"/>
</dbReference>
<dbReference type="GO" id="GO:0032259">
    <property type="term" value="P:methylation"/>
    <property type="evidence" value="ECO:0007669"/>
    <property type="project" value="UniProtKB-KW"/>
</dbReference>
<protein>
    <submittedName>
        <fullName evidence="7">Cyclopropane-fatty-acyl-phospholipid synthase</fullName>
    </submittedName>
</protein>
<dbReference type="InterPro" id="IPR003333">
    <property type="entry name" value="CMAS"/>
</dbReference>
<organism evidence="7 8">
    <name type="scientific">Breoghania corrubedonensis</name>
    <dbReference type="NCBI Taxonomy" id="665038"/>
    <lineage>
        <taxon>Bacteria</taxon>
        <taxon>Pseudomonadati</taxon>
        <taxon>Pseudomonadota</taxon>
        <taxon>Alphaproteobacteria</taxon>
        <taxon>Hyphomicrobiales</taxon>
        <taxon>Stappiaceae</taxon>
        <taxon>Breoghania</taxon>
    </lineage>
</organism>
<keyword evidence="8" id="KW-1185">Reference proteome</keyword>
<dbReference type="PIRSF" id="PIRSF003085">
    <property type="entry name" value="CMAS"/>
    <property type="match status" value="1"/>
</dbReference>
<dbReference type="Pfam" id="PF02353">
    <property type="entry name" value="CMAS"/>
    <property type="match status" value="1"/>
</dbReference>
<accession>A0A2T5V9N3</accession>
<name>A0A2T5V9N3_9HYPH</name>
<dbReference type="EMBL" id="QAYG01000004">
    <property type="protein sequence ID" value="PTW60450.1"/>
    <property type="molecule type" value="Genomic_DNA"/>
</dbReference>
<gene>
    <name evidence="7" type="ORF">C8N35_10473</name>
</gene>
<dbReference type="AlphaFoldDB" id="A0A2T5V9N3"/>
<dbReference type="Pfam" id="PF25371">
    <property type="entry name" value="DUF7884"/>
    <property type="match status" value="1"/>
</dbReference>
<dbReference type="RefSeq" id="WP_107990065.1">
    <property type="nucleotide sequence ID" value="NZ_QAYG01000004.1"/>
</dbReference>
<sequence length="417" mass="47462">MGRLLATYLSKFIKNGSLTVHYPDGKSESYGDGTGSHVAMELTDKAAERALVLDPALKAGELFMDGRLRITDGSIYDFLALISSNTQGLPITWSWHVLNKLRILTRRIHQHNTLRRSKSNVARHYDLDGTLYRLFLDSDRQYSCGYFEHPDDNLENAQLAKKRHIAAKMCIEDGMDVLDIGCGWGGMGLYLADLCGANVTGLTLSEEQHGIANGRAVDSGLTDRARFRLQDYRDCRGQFDRIVSVGMFEHVGVGNYPTFFDAAHRLLKPDGVMLLHSIGRFDGPGATNPWVDKYIFPGGYIPSLSEVLPKIEKAGLKVTDIEILRLHYAETLKAWRDRFLARRDEAKALYDERFCLMWEFYLAASETAFRYQDMMVFQIQITRDQEAVPLTRDYILEAEQRLRERERKVPHLRLAGE</sequence>
<keyword evidence="5" id="KW-0443">Lipid metabolism</keyword>
<dbReference type="PANTHER" id="PTHR43667:SF1">
    <property type="entry name" value="CYCLOPROPANE-FATTY-ACYL-PHOSPHOLIPID SYNTHASE"/>
    <property type="match status" value="1"/>
</dbReference>
<dbReference type="Gene3D" id="3.40.50.150">
    <property type="entry name" value="Vaccinia Virus protein VP39"/>
    <property type="match status" value="1"/>
</dbReference>
<dbReference type="GO" id="GO:0008610">
    <property type="term" value="P:lipid biosynthetic process"/>
    <property type="evidence" value="ECO:0007669"/>
    <property type="project" value="InterPro"/>
</dbReference>
<keyword evidence="4" id="KW-0949">S-adenosyl-L-methionine</keyword>
<evidence type="ECO:0000256" key="1">
    <source>
        <dbReference type="ARBA" id="ARBA00010815"/>
    </source>
</evidence>
<dbReference type="GO" id="GO:0008168">
    <property type="term" value="F:methyltransferase activity"/>
    <property type="evidence" value="ECO:0007669"/>
    <property type="project" value="UniProtKB-KW"/>
</dbReference>
<reference evidence="7 8" key="1">
    <citation type="submission" date="2018-04" db="EMBL/GenBank/DDBJ databases">
        <title>Genomic Encyclopedia of Archaeal and Bacterial Type Strains, Phase II (KMG-II): from individual species to whole genera.</title>
        <authorList>
            <person name="Goeker M."/>
        </authorList>
    </citation>
    <scope>NUCLEOTIDE SEQUENCE [LARGE SCALE GENOMIC DNA]</scope>
    <source>
        <strain evidence="7 8">DSM 23382</strain>
    </source>
</reference>
<evidence type="ECO:0000256" key="2">
    <source>
        <dbReference type="ARBA" id="ARBA00022603"/>
    </source>
</evidence>